<keyword evidence="8" id="KW-1185">Reference proteome</keyword>
<organism evidence="7 8">
    <name type="scientific">Rotaria sordida</name>
    <dbReference type="NCBI Taxonomy" id="392033"/>
    <lineage>
        <taxon>Eukaryota</taxon>
        <taxon>Metazoa</taxon>
        <taxon>Spiralia</taxon>
        <taxon>Gnathifera</taxon>
        <taxon>Rotifera</taxon>
        <taxon>Eurotatoria</taxon>
        <taxon>Bdelloidea</taxon>
        <taxon>Philodinida</taxon>
        <taxon>Philodinidae</taxon>
        <taxon>Rotaria</taxon>
    </lineage>
</organism>
<evidence type="ECO:0000256" key="1">
    <source>
        <dbReference type="ARBA" id="ARBA00005878"/>
    </source>
</evidence>
<reference evidence="7" key="1">
    <citation type="submission" date="2021-02" db="EMBL/GenBank/DDBJ databases">
        <authorList>
            <person name="Nowell W R."/>
        </authorList>
    </citation>
    <scope>NUCLEOTIDE SEQUENCE</scope>
</reference>
<dbReference type="AlphaFoldDB" id="A0A813MP35"/>
<feature type="binding site" evidence="6">
    <location>
        <position position="105"/>
    </location>
    <ligand>
        <name>S-adenosyl-L-methionine</name>
        <dbReference type="ChEBI" id="CHEBI:59789"/>
    </ligand>
</feature>
<dbReference type="EMBL" id="CAJNOL010000001">
    <property type="protein sequence ID" value="CAF0724697.1"/>
    <property type="molecule type" value="Genomic_DNA"/>
</dbReference>
<feature type="binding site" evidence="6">
    <location>
        <position position="178"/>
    </location>
    <ligand>
        <name>S-adenosyl-L-methionine</name>
        <dbReference type="ChEBI" id="CHEBI:59789"/>
    </ligand>
</feature>
<comment type="caution">
    <text evidence="7">The sequence shown here is derived from an EMBL/GenBank/DDBJ whole genome shotgun (WGS) entry which is preliminary data.</text>
</comment>
<dbReference type="Proteomes" id="UP000663870">
    <property type="component" value="Unassembled WGS sequence"/>
</dbReference>
<gene>
    <name evidence="7" type="ORF">JXQ802_LOCUS39</name>
</gene>
<keyword evidence="2 5" id="KW-0489">Methyltransferase</keyword>
<evidence type="ECO:0000256" key="6">
    <source>
        <dbReference type="PIRSR" id="PIRSR037350-1"/>
    </source>
</evidence>
<evidence type="ECO:0000313" key="8">
    <source>
        <dbReference type="Proteomes" id="UP000663870"/>
    </source>
</evidence>
<dbReference type="SUPFAM" id="SSF53335">
    <property type="entry name" value="S-adenosyl-L-methionine-dependent methyltransferases"/>
    <property type="match status" value="1"/>
</dbReference>
<evidence type="ECO:0000313" key="7">
    <source>
        <dbReference type="EMBL" id="CAF0724697.1"/>
    </source>
</evidence>
<dbReference type="Gene3D" id="3.40.50.150">
    <property type="entry name" value="Vaccinia Virus protein VP39"/>
    <property type="match status" value="1"/>
</dbReference>
<name>A0A813MP35_9BILA</name>
<evidence type="ECO:0000256" key="5">
    <source>
        <dbReference type="PIRNR" id="PIRNR037350"/>
    </source>
</evidence>
<protein>
    <recommendedName>
        <fullName evidence="5">U6 small nuclear RNA (adenine-(43)-N(6))-methyltransferase</fullName>
        <ecNumber evidence="5">2.1.1.-</ecNumber>
    </recommendedName>
</protein>
<feature type="binding site" evidence="6">
    <location>
        <position position="129"/>
    </location>
    <ligand>
        <name>S-adenosyl-L-methionine</name>
        <dbReference type="ChEBI" id="CHEBI:59789"/>
    </ligand>
</feature>
<evidence type="ECO:0000256" key="3">
    <source>
        <dbReference type="ARBA" id="ARBA00022679"/>
    </source>
</evidence>
<dbReference type="InterPro" id="IPR029063">
    <property type="entry name" value="SAM-dependent_MTases_sf"/>
</dbReference>
<dbReference type="EC" id="2.1.1.-" evidence="5"/>
<dbReference type="InterPro" id="IPR017182">
    <property type="entry name" value="METTL16/PsiM"/>
</dbReference>
<dbReference type="GO" id="GO:0005634">
    <property type="term" value="C:nucleus"/>
    <property type="evidence" value="ECO:0007669"/>
    <property type="project" value="TreeGrafter"/>
</dbReference>
<dbReference type="PANTHER" id="PTHR13393">
    <property type="entry name" value="SAM-DEPENDENT METHYLTRANSFERASE"/>
    <property type="match status" value="1"/>
</dbReference>
<keyword evidence="3 5" id="KW-0808">Transferase</keyword>
<dbReference type="PANTHER" id="PTHR13393:SF0">
    <property type="entry name" value="RNA N6-ADENOSINE-METHYLTRANSFERASE METTL16"/>
    <property type="match status" value="1"/>
</dbReference>
<accession>A0A813MP35</accession>
<dbReference type="InterPro" id="IPR010286">
    <property type="entry name" value="METTL16/RlmF"/>
</dbReference>
<dbReference type="Pfam" id="PF05971">
    <property type="entry name" value="Methyltransf_10"/>
    <property type="match status" value="1"/>
</dbReference>
<proteinExistence type="inferred from homology"/>
<sequence>MSFNEYMHIRNRYRTNPVDFKQLAEKHPALKSFLIEKTNGGVTLDFCDPNAVRALTIATAKEDFNLNLELSLDRLIPRIPQKLNYLHWIEDLIERKIDAIGIDIGCGCSCIHALLAIRLNPQWKMFVSEIDPFNYRMAMKNVEQNGLQDQIHVILMNSSALFDGLIDQTNHYDFLMCNPPFFSDTFECQGITNTRKLNRPSANSINTAANIESIYDQGGEVEFVKRMINESRSYATNVRIFTSQLGKKSSLKQIQKYLQDIRHIDTELCQGNTMRWAIAWTFDETLHFPEQCQSREAFKGLQKTKKKEMNRTPISIQFESKYSFNFIKDYLEKNLFNELNLQWTSLSAYAWTFDAYENLWSHQRQRRRHQNDEQPPSKRLKSNDDQINKLCSIQARLDEHEGICSLYFLFVDGINADSANQIGQYIKNQFPKYCQSCTNTLKLE</sequence>
<dbReference type="GO" id="GO:0070475">
    <property type="term" value="P:rRNA base methylation"/>
    <property type="evidence" value="ECO:0007669"/>
    <property type="project" value="TreeGrafter"/>
</dbReference>
<comment type="similarity">
    <text evidence="1 5">Belongs to the methyltransferase superfamily. METTL16/RlmF family.</text>
</comment>
<evidence type="ECO:0000256" key="2">
    <source>
        <dbReference type="ARBA" id="ARBA00022603"/>
    </source>
</evidence>
<evidence type="ECO:0000256" key="4">
    <source>
        <dbReference type="ARBA" id="ARBA00022691"/>
    </source>
</evidence>
<feature type="binding site" evidence="6">
    <location>
        <position position="82"/>
    </location>
    <ligand>
        <name>S-adenosyl-L-methionine</name>
        <dbReference type="ChEBI" id="CHEBI:59789"/>
    </ligand>
</feature>
<dbReference type="CDD" id="cd02440">
    <property type="entry name" value="AdoMet_MTases"/>
    <property type="match status" value="1"/>
</dbReference>
<keyword evidence="4 6" id="KW-0949">S-adenosyl-L-methionine</keyword>
<dbReference type="PIRSF" id="PIRSF037350">
    <property type="entry name" value="Mtase_ZK1128_prd"/>
    <property type="match status" value="1"/>
</dbReference>
<dbReference type="GO" id="GO:0008168">
    <property type="term" value="F:methyltransferase activity"/>
    <property type="evidence" value="ECO:0007669"/>
    <property type="project" value="UniProtKB-UniRule"/>
</dbReference>